<keyword evidence="2" id="KW-1185">Reference proteome</keyword>
<comment type="caution">
    <text evidence="1">The sequence shown here is derived from an EMBL/GenBank/DDBJ whole genome shotgun (WGS) entry which is preliminary data.</text>
</comment>
<evidence type="ECO:0000313" key="2">
    <source>
        <dbReference type="Proteomes" id="UP000544122"/>
    </source>
</evidence>
<gene>
    <name evidence="1" type="ORF">HCN58_16020</name>
</gene>
<dbReference type="EMBL" id="JAAVLX010000004">
    <property type="protein sequence ID" value="NOJ41089.1"/>
    <property type="molecule type" value="Genomic_DNA"/>
</dbReference>
<proteinExistence type="predicted"/>
<accession>A0A7Y4GSW0</accession>
<dbReference type="RefSeq" id="WP_171580296.1">
    <property type="nucleotide sequence ID" value="NZ_JAAVLX010000004.1"/>
</dbReference>
<dbReference type="Proteomes" id="UP000544122">
    <property type="component" value="Unassembled WGS sequence"/>
</dbReference>
<name>A0A7Y4GSW0_9BRAD</name>
<organism evidence="1 2">
    <name type="scientific">Bradyrhizobium australiense</name>
    <dbReference type="NCBI Taxonomy" id="2721161"/>
    <lineage>
        <taxon>Bacteria</taxon>
        <taxon>Pseudomonadati</taxon>
        <taxon>Pseudomonadota</taxon>
        <taxon>Alphaproteobacteria</taxon>
        <taxon>Hyphomicrobiales</taxon>
        <taxon>Nitrobacteraceae</taxon>
        <taxon>Bradyrhizobium</taxon>
    </lineage>
</organism>
<reference evidence="1 2" key="1">
    <citation type="submission" date="2020-03" db="EMBL/GenBank/DDBJ databases">
        <title>Bradyrhizobium diversity isolated from nodules of Indigofera sp.</title>
        <authorList>
            <person name="Klepa M."/>
            <person name="Helene L."/>
            <person name="Hungria M."/>
        </authorList>
    </citation>
    <scope>NUCLEOTIDE SEQUENCE [LARGE SCALE GENOMIC DNA]</scope>
    <source>
        <strain evidence="1 2">WSM 1791</strain>
    </source>
</reference>
<sequence length="85" mass="9011">MSSTLHSIVGSLSVCILVCALAVVAGAQSADKIVMKLGRTLAADNHYQLTVLEFAKAETSGRIGIQIGPRSQLRGEVQTMQELRA</sequence>
<protein>
    <submittedName>
        <fullName evidence="1">Uncharacterized protein</fullName>
    </submittedName>
</protein>
<evidence type="ECO:0000313" key="1">
    <source>
        <dbReference type="EMBL" id="NOJ41089.1"/>
    </source>
</evidence>
<dbReference type="AlphaFoldDB" id="A0A7Y4GSW0"/>